<sequence length="69" mass="7624">MQKDVGAYWGNLLPNSERKDRTTFCAAWFTMTLLQSLSGAKRAASGIQGKRISGTIFPSLSIFNPDENQ</sequence>
<name>A0ABQ5WPY1_9PROT</name>
<organism evidence="1 2">
    <name type="scientific">Gluconobacter kondonii</name>
    <dbReference type="NCBI Taxonomy" id="941463"/>
    <lineage>
        <taxon>Bacteria</taxon>
        <taxon>Pseudomonadati</taxon>
        <taxon>Pseudomonadota</taxon>
        <taxon>Alphaproteobacteria</taxon>
        <taxon>Acetobacterales</taxon>
        <taxon>Acetobacteraceae</taxon>
        <taxon>Gluconobacter</taxon>
    </lineage>
</organism>
<proteinExistence type="predicted"/>
<gene>
    <name evidence="1" type="ORF">GCM10007870_09430</name>
</gene>
<evidence type="ECO:0000313" key="1">
    <source>
        <dbReference type="EMBL" id="GLQ65359.1"/>
    </source>
</evidence>
<keyword evidence="2" id="KW-1185">Reference proteome</keyword>
<protein>
    <submittedName>
        <fullName evidence="1">Uncharacterized protein</fullName>
    </submittedName>
</protein>
<evidence type="ECO:0000313" key="2">
    <source>
        <dbReference type="Proteomes" id="UP001156629"/>
    </source>
</evidence>
<dbReference type="Proteomes" id="UP001156629">
    <property type="component" value="Unassembled WGS sequence"/>
</dbReference>
<accession>A0ABQ5WPY1</accession>
<comment type="caution">
    <text evidence="1">The sequence shown here is derived from an EMBL/GenBank/DDBJ whole genome shotgun (WGS) entry which is preliminary data.</text>
</comment>
<reference evidence="2" key="1">
    <citation type="journal article" date="2019" name="Int. J. Syst. Evol. Microbiol.">
        <title>The Global Catalogue of Microorganisms (GCM) 10K type strain sequencing project: providing services to taxonomists for standard genome sequencing and annotation.</title>
        <authorList>
            <consortium name="The Broad Institute Genomics Platform"/>
            <consortium name="The Broad Institute Genome Sequencing Center for Infectious Disease"/>
            <person name="Wu L."/>
            <person name="Ma J."/>
        </authorList>
    </citation>
    <scope>NUCLEOTIDE SEQUENCE [LARGE SCALE GENOMIC DNA]</scope>
    <source>
        <strain evidence="2">NBRC 3266</strain>
    </source>
</reference>
<dbReference type="EMBL" id="BSNV01000004">
    <property type="protein sequence ID" value="GLQ65359.1"/>
    <property type="molecule type" value="Genomic_DNA"/>
</dbReference>